<organism evidence="2 3">
    <name type="scientific">Roseateles subflavus</name>
    <dbReference type="NCBI Taxonomy" id="3053353"/>
    <lineage>
        <taxon>Bacteria</taxon>
        <taxon>Pseudomonadati</taxon>
        <taxon>Pseudomonadota</taxon>
        <taxon>Betaproteobacteria</taxon>
        <taxon>Burkholderiales</taxon>
        <taxon>Sphaerotilaceae</taxon>
        <taxon>Roseateles</taxon>
    </lineage>
</organism>
<evidence type="ECO:0000313" key="3">
    <source>
        <dbReference type="Proteomes" id="UP001238603"/>
    </source>
</evidence>
<reference evidence="2 3" key="1">
    <citation type="submission" date="2023-06" db="EMBL/GenBank/DDBJ databases">
        <title>Pelomonas sp. APW6 16S ribosomal RNA gene genome sequencing and assembly.</title>
        <authorList>
            <person name="Woo H."/>
        </authorList>
    </citation>
    <scope>NUCLEOTIDE SEQUENCE [LARGE SCALE GENOMIC DNA]</scope>
    <source>
        <strain evidence="2 3">APW6</strain>
    </source>
</reference>
<feature type="domain" description="Pvc16 N-terminal" evidence="1">
    <location>
        <begin position="39"/>
        <end position="182"/>
    </location>
</feature>
<protein>
    <submittedName>
        <fullName evidence="2">DUF4255 domain-containing protein</fullName>
    </submittedName>
</protein>
<dbReference type="Proteomes" id="UP001238603">
    <property type="component" value="Unassembled WGS sequence"/>
</dbReference>
<dbReference type="Pfam" id="PF14065">
    <property type="entry name" value="Pvc16_N"/>
    <property type="match status" value="1"/>
</dbReference>
<dbReference type="InterPro" id="IPR025351">
    <property type="entry name" value="Pvc16_N"/>
</dbReference>
<evidence type="ECO:0000313" key="2">
    <source>
        <dbReference type="EMBL" id="MDL5034236.1"/>
    </source>
</evidence>
<gene>
    <name evidence="2" type="ORF">QRD43_20210</name>
</gene>
<accession>A0ABT7LMZ1</accession>
<keyword evidence="3" id="KW-1185">Reference proteome</keyword>
<dbReference type="EMBL" id="JASVDS010000007">
    <property type="protein sequence ID" value="MDL5034236.1"/>
    <property type="molecule type" value="Genomic_DNA"/>
</dbReference>
<proteinExistence type="predicted"/>
<dbReference type="RefSeq" id="WP_285984309.1">
    <property type="nucleotide sequence ID" value="NZ_JASVDS010000007.1"/>
</dbReference>
<comment type="caution">
    <text evidence="2">The sequence shown here is derived from an EMBL/GenBank/DDBJ whole genome shotgun (WGS) entry which is preliminary data.</text>
</comment>
<evidence type="ECO:0000259" key="1">
    <source>
        <dbReference type="Pfam" id="PF14065"/>
    </source>
</evidence>
<sequence>MIDAALTQITSQLNVHLRHRFQVNEDLAVLSNLLEQNGTLVPLIANKLVLFLVGVEQDAYAHRAIGMGMNAQGQLRGAEPVYLNLLMMCAANFSGSNYPEALKFLSGAIHFFHERPVLDHQNTPELDARLDKLVLNIENLSSAEMHSLWGIHSGRYLPSVLYRIRMVSISGQQVLGRETPISQVDPRSLRGLS</sequence>
<name>A0ABT7LMZ1_9BURK</name>